<proteinExistence type="predicted"/>
<feature type="domain" description="Methyltransferase type 11" evidence="1">
    <location>
        <begin position="53"/>
        <end position="148"/>
    </location>
</feature>
<dbReference type="EMBL" id="JAWCUA010000007">
    <property type="protein sequence ID" value="MDU0112800.1"/>
    <property type="molecule type" value="Genomic_DNA"/>
</dbReference>
<dbReference type="PANTHER" id="PTHR42912">
    <property type="entry name" value="METHYLTRANSFERASE"/>
    <property type="match status" value="1"/>
</dbReference>
<dbReference type="RefSeq" id="WP_315946490.1">
    <property type="nucleotide sequence ID" value="NZ_JAWCUA010000007.1"/>
</dbReference>
<evidence type="ECO:0000313" key="3">
    <source>
        <dbReference type="Proteomes" id="UP001257914"/>
    </source>
</evidence>
<dbReference type="CDD" id="cd02440">
    <property type="entry name" value="AdoMet_MTases"/>
    <property type="match status" value="1"/>
</dbReference>
<keyword evidence="2" id="KW-0489">Methyltransferase</keyword>
<sequence length="227" mass="25997">MTQRLSASTQWKEYYASLSKTNNFYPENFVTRVFLSKSPVEFLNDNYIGKTILDLGCGHGRSIPFLVNNGFAVTGLEVSEEQVNLLETRFPEQHFLMGVANNIPASDKHFDYVLACNSIYYLDQDQTTLHDNFAEVARVLKADGRFVFSLLGHQHSIFDGSVELPNHVFKIKHDFLGFRQECRVQIFNHELINNELAKFTILHHGELLETVAGTTRHIHYFVASLKL</sequence>
<comment type="caution">
    <text evidence="2">The sequence shown here is derived from an EMBL/GenBank/DDBJ whole genome shotgun (WGS) entry which is preliminary data.</text>
</comment>
<dbReference type="InterPro" id="IPR029063">
    <property type="entry name" value="SAM-dependent_MTases_sf"/>
</dbReference>
<organism evidence="2 3">
    <name type="scientific">Psychrosphaera aquimarina</name>
    <dbReference type="NCBI Taxonomy" id="2044854"/>
    <lineage>
        <taxon>Bacteria</taxon>
        <taxon>Pseudomonadati</taxon>
        <taxon>Pseudomonadota</taxon>
        <taxon>Gammaproteobacteria</taxon>
        <taxon>Alteromonadales</taxon>
        <taxon>Pseudoalteromonadaceae</taxon>
        <taxon>Psychrosphaera</taxon>
    </lineage>
</organism>
<name>A0ABU3QZE8_9GAMM</name>
<dbReference type="GO" id="GO:0008168">
    <property type="term" value="F:methyltransferase activity"/>
    <property type="evidence" value="ECO:0007669"/>
    <property type="project" value="UniProtKB-KW"/>
</dbReference>
<gene>
    <name evidence="2" type="ORF">RT723_07260</name>
</gene>
<keyword evidence="3" id="KW-1185">Reference proteome</keyword>
<accession>A0ABU3QZE8</accession>
<reference evidence="2 3" key="1">
    <citation type="submission" date="2023-10" db="EMBL/GenBank/DDBJ databases">
        <title>Psychrosphaera aquimaarina strain SW33 isolated from seawater.</title>
        <authorList>
            <person name="Bayburt H."/>
            <person name="Kim J.M."/>
            <person name="Choi B.J."/>
            <person name="Jeon C.O."/>
        </authorList>
    </citation>
    <scope>NUCLEOTIDE SEQUENCE [LARGE SCALE GENOMIC DNA]</scope>
    <source>
        <strain evidence="2 3">KCTC 52743</strain>
    </source>
</reference>
<protein>
    <submittedName>
        <fullName evidence="2">Class I SAM-dependent methyltransferase</fullName>
        <ecNumber evidence="2">2.1.-.-</ecNumber>
    </submittedName>
</protein>
<dbReference type="InterPro" id="IPR013216">
    <property type="entry name" value="Methyltransf_11"/>
</dbReference>
<evidence type="ECO:0000259" key="1">
    <source>
        <dbReference type="Pfam" id="PF08241"/>
    </source>
</evidence>
<dbReference type="Proteomes" id="UP001257914">
    <property type="component" value="Unassembled WGS sequence"/>
</dbReference>
<dbReference type="InterPro" id="IPR050508">
    <property type="entry name" value="Methyltransf_Superfamily"/>
</dbReference>
<evidence type="ECO:0000313" key="2">
    <source>
        <dbReference type="EMBL" id="MDU0112800.1"/>
    </source>
</evidence>
<dbReference type="SUPFAM" id="SSF53335">
    <property type="entry name" value="S-adenosyl-L-methionine-dependent methyltransferases"/>
    <property type="match status" value="1"/>
</dbReference>
<keyword evidence="2" id="KW-0808">Transferase</keyword>
<dbReference type="Pfam" id="PF08241">
    <property type="entry name" value="Methyltransf_11"/>
    <property type="match status" value="1"/>
</dbReference>
<dbReference type="Gene3D" id="3.40.50.150">
    <property type="entry name" value="Vaccinia Virus protein VP39"/>
    <property type="match status" value="1"/>
</dbReference>
<dbReference type="GO" id="GO:0032259">
    <property type="term" value="P:methylation"/>
    <property type="evidence" value="ECO:0007669"/>
    <property type="project" value="UniProtKB-KW"/>
</dbReference>
<dbReference type="EC" id="2.1.-.-" evidence="2"/>